<dbReference type="Proteomes" id="UP000199503">
    <property type="component" value="Unassembled WGS sequence"/>
</dbReference>
<name>A0A1H9WI86_9PSEU</name>
<dbReference type="InterPro" id="IPR013815">
    <property type="entry name" value="ATP_grasp_subdomain_1"/>
</dbReference>
<dbReference type="PANTHER" id="PTHR43585:SF2">
    <property type="entry name" value="ATP-GRASP ENZYME FSQD"/>
    <property type="match status" value="1"/>
</dbReference>
<dbReference type="Pfam" id="PF07478">
    <property type="entry name" value="Dala_Dala_lig_C"/>
    <property type="match status" value="1"/>
</dbReference>
<evidence type="ECO:0000313" key="6">
    <source>
        <dbReference type="EMBL" id="SES33173.1"/>
    </source>
</evidence>
<keyword evidence="2 4" id="KW-0547">Nucleotide-binding</keyword>
<reference evidence="7" key="1">
    <citation type="submission" date="2016-10" db="EMBL/GenBank/DDBJ databases">
        <authorList>
            <person name="Varghese N."/>
            <person name="Submissions S."/>
        </authorList>
    </citation>
    <scope>NUCLEOTIDE SEQUENCE [LARGE SCALE GENOMIC DNA]</scope>
    <source>
        <strain evidence="7">DSM 44437</strain>
    </source>
</reference>
<proteinExistence type="predicted"/>
<dbReference type="Gene3D" id="3.30.470.20">
    <property type="entry name" value="ATP-grasp fold, B domain"/>
    <property type="match status" value="1"/>
</dbReference>
<evidence type="ECO:0000256" key="1">
    <source>
        <dbReference type="ARBA" id="ARBA00022598"/>
    </source>
</evidence>
<feature type="domain" description="ATP-grasp" evidence="5">
    <location>
        <begin position="143"/>
        <end position="342"/>
    </location>
</feature>
<dbReference type="GO" id="GO:0046872">
    <property type="term" value="F:metal ion binding"/>
    <property type="evidence" value="ECO:0007669"/>
    <property type="project" value="InterPro"/>
</dbReference>
<dbReference type="AlphaFoldDB" id="A0A1H9WI86"/>
<dbReference type="EMBL" id="FOFV01000022">
    <property type="protein sequence ID" value="SES33173.1"/>
    <property type="molecule type" value="Genomic_DNA"/>
</dbReference>
<dbReference type="PROSITE" id="PS50975">
    <property type="entry name" value="ATP_GRASP"/>
    <property type="match status" value="1"/>
</dbReference>
<keyword evidence="7" id="KW-1185">Reference proteome</keyword>
<sequence length="432" mass="47358">MSAEVLSGPRNACQIRGMPENEQRFDRIGKLDIVVQNVASFRIDPASLARPDRSLVLICSPAKEKALRQRGRADVFDQVVVTSDFTPDGLARTVGALIEEHAGETRLLCHDEYVLGAVAAVREKLGISGDRPVNVGPFTDKLAMKAALPGIRVPRHLAWDAEAHAEDPDSYVARVLDTVGLPAFVKPVNESGAVGAARIDTVDELRAWAASAGPWEFEVDEFVEGTLYHVDSAVRDGEVVHVHVNQDLHPCHEYAYGKVNGSFTLPDDDPVVPVLKAFNEKVLATLENKPRDGVFHHEIFLNAAGEPIFLEIAARAPAALIPMTGRIRWGVDIEQALFTLQRGEPFTTPENHRGPFAAYVYFPKKAGTVAALTRPEIASEHRWTWNLAPGDTLADATDIRDFAASVLLWNDDYAALRRDLDLLDAATVFELV</sequence>
<keyword evidence="1" id="KW-0436">Ligase</keyword>
<dbReference type="InterPro" id="IPR011095">
    <property type="entry name" value="Dala_Dala_lig_C"/>
</dbReference>
<dbReference type="PANTHER" id="PTHR43585">
    <property type="entry name" value="FUMIPYRROLE BIOSYNTHESIS PROTEIN C"/>
    <property type="match status" value="1"/>
</dbReference>
<dbReference type="GO" id="GO:0005524">
    <property type="term" value="F:ATP binding"/>
    <property type="evidence" value="ECO:0007669"/>
    <property type="project" value="UniProtKB-UniRule"/>
</dbReference>
<dbReference type="Gene3D" id="3.40.50.20">
    <property type="match status" value="1"/>
</dbReference>
<dbReference type="InterPro" id="IPR052032">
    <property type="entry name" value="ATP-dep_AA_Ligase"/>
</dbReference>
<accession>A0A1H9WI86</accession>
<evidence type="ECO:0000256" key="2">
    <source>
        <dbReference type="ARBA" id="ARBA00022741"/>
    </source>
</evidence>
<dbReference type="SUPFAM" id="SSF56059">
    <property type="entry name" value="Glutathione synthetase ATP-binding domain-like"/>
    <property type="match status" value="1"/>
</dbReference>
<evidence type="ECO:0000256" key="3">
    <source>
        <dbReference type="ARBA" id="ARBA00022840"/>
    </source>
</evidence>
<dbReference type="Gene3D" id="3.30.1490.20">
    <property type="entry name" value="ATP-grasp fold, A domain"/>
    <property type="match status" value="1"/>
</dbReference>
<evidence type="ECO:0000256" key="4">
    <source>
        <dbReference type="PROSITE-ProRule" id="PRU00409"/>
    </source>
</evidence>
<organism evidence="6 7">
    <name type="scientific">Lentzea albida</name>
    <dbReference type="NCBI Taxonomy" id="65499"/>
    <lineage>
        <taxon>Bacteria</taxon>
        <taxon>Bacillati</taxon>
        <taxon>Actinomycetota</taxon>
        <taxon>Actinomycetes</taxon>
        <taxon>Pseudonocardiales</taxon>
        <taxon>Pseudonocardiaceae</taxon>
        <taxon>Lentzea</taxon>
    </lineage>
</organism>
<evidence type="ECO:0000313" key="7">
    <source>
        <dbReference type="Proteomes" id="UP000199503"/>
    </source>
</evidence>
<evidence type="ECO:0000259" key="5">
    <source>
        <dbReference type="PROSITE" id="PS50975"/>
    </source>
</evidence>
<dbReference type="GO" id="GO:0008716">
    <property type="term" value="F:D-alanine-D-alanine ligase activity"/>
    <property type="evidence" value="ECO:0007669"/>
    <property type="project" value="InterPro"/>
</dbReference>
<keyword evidence="3 4" id="KW-0067">ATP-binding</keyword>
<dbReference type="InterPro" id="IPR011761">
    <property type="entry name" value="ATP-grasp"/>
</dbReference>
<gene>
    <name evidence="6" type="ORF">SAMN04488000_12293</name>
</gene>
<dbReference type="STRING" id="65499.SAMN04488000_12293"/>
<protein>
    <submittedName>
        <fullName evidence="6">ATP-grasp domain-containing protein</fullName>
    </submittedName>
</protein>